<feature type="domain" description="Glycosyltransferase 2-like" evidence="4">
    <location>
        <begin position="6"/>
        <end position="118"/>
    </location>
</feature>
<dbReference type="Pfam" id="PF00535">
    <property type="entry name" value="Glycos_transf_2"/>
    <property type="match status" value="1"/>
</dbReference>
<dbReference type="InterPro" id="IPR029044">
    <property type="entry name" value="Nucleotide-diphossugar_trans"/>
</dbReference>
<proteinExistence type="inferred from homology"/>
<protein>
    <recommendedName>
        <fullName evidence="4">Glycosyltransferase 2-like domain-containing protein</fullName>
    </recommendedName>
</protein>
<name>A0ABM8UUH4_9BACT</name>
<dbReference type="SUPFAM" id="SSF53448">
    <property type="entry name" value="Nucleotide-diphospho-sugar transferases"/>
    <property type="match status" value="1"/>
</dbReference>
<dbReference type="Gene3D" id="3.90.550.10">
    <property type="entry name" value="Spore Coat Polysaccharide Biosynthesis Protein SpsA, Chain A"/>
    <property type="match status" value="1"/>
</dbReference>
<keyword evidence="3" id="KW-0808">Transferase</keyword>
<dbReference type="PANTHER" id="PTHR43179:SF12">
    <property type="entry name" value="GALACTOFURANOSYLTRANSFERASE GLFT2"/>
    <property type="match status" value="1"/>
</dbReference>
<accession>A0ABM8UUH4</accession>
<keyword evidence="2" id="KW-0328">Glycosyltransferase</keyword>
<dbReference type="RefSeq" id="WP_215235254.1">
    <property type="nucleotide sequence ID" value="NZ_CAJRAU010000006.1"/>
</dbReference>
<dbReference type="EMBL" id="CAJRAU010000006">
    <property type="protein sequence ID" value="CAG5072014.1"/>
    <property type="molecule type" value="Genomic_DNA"/>
</dbReference>
<keyword evidence="6" id="KW-1185">Reference proteome</keyword>
<evidence type="ECO:0000256" key="1">
    <source>
        <dbReference type="ARBA" id="ARBA00006739"/>
    </source>
</evidence>
<evidence type="ECO:0000256" key="2">
    <source>
        <dbReference type="ARBA" id="ARBA00022676"/>
    </source>
</evidence>
<comment type="similarity">
    <text evidence="1">Belongs to the glycosyltransferase 2 family.</text>
</comment>
<dbReference type="PANTHER" id="PTHR43179">
    <property type="entry name" value="RHAMNOSYLTRANSFERASE WBBL"/>
    <property type="match status" value="1"/>
</dbReference>
<sequence>MTKVYVVIVTYNGMAWIAKCLSNLDMSDVPYEAIIIDNNSNDGTYEFIEKNYNHTLIQSGENLGFAKANNIGIKLALQKNAELVFLLNQDCYLYPSSLRVLMEVSNKNKEYGILSPVHLNGVGSQLDFNFRDYMLRSKTLIDDYVLGRLSLIYPTQFVNAAAWMITGDCLRRVGGFDTMVFFHYGEDNNYCQRVLFHNFKIGIVPGAFAEHDRHLVVKPFNYKRELTRSKIPVFNINLSKSGAFRALLREEARLIRKMFRRLSKLELRLAVLNLRLMFELIIVFFGKISKDRYTNRNVPLAWLE</sequence>
<dbReference type="Proteomes" id="UP000679725">
    <property type="component" value="Unassembled WGS sequence"/>
</dbReference>
<dbReference type="InterPro" id="IPR001173">
    <property type="entry name" value="Glyco_trans_2-like"/>
</dbReference>
<evidence type="ECO:0000259" key="4">
    <source>
        <dbReference type="Pfam" id="PF00535"/>
    </source>
</evidence>
<evidence type="ECO:0000256" key="3">
    <source>
        <dbReference type="ARBA" id="ARBA00022679"/>
    </source>
</evidence>
<reference evidence="5 6" key="1">
    <citation type="submission" date="2021-04" db="EMBL/GenBank/DDBJ databases">
        <authorList>
            <person name="Rodrigo-Torres L."/>
            <person name="Arahal R. D."/>
            <person name="Lucena T."/>
        </authorList>
    </citation>
    <scope>NUCLEOTIDE SEQUENCE [LARGE SCALE GENOMIC DNA]</scope>
    <source>
        <strain evidence="5 6">CECT 9623</strain>
    </source>
</reference>
<comment type="caution">
    <text evidence="5">The sequence shown here is derived from an EMBL/GenBank/DDBJ whole genome shotgun (WGS) entry which is preliminary data.</text>
</comment>
<organism evidence="5 6">
    <name type="scientific">Dyadobacter linearis</name>
    <dbReference type="NCBI Taxonomy" id="2823330"/>
    <lineage>
        <taxon>Bacteria</taxon>
        <taxon>Pseudomonadati</taxon>
        <taxon>Bacteroidota</taxon>
        <taxon>Cytophagia</taxon>
        <taxon>Cytophagales</taxon>
        <taxon>Spirosomataceae</taxon>
        <taxon>Dyadobacter</taxon>
    </lineage>
</organism>
<gene>
    <name evidence="5" type="ORF">DYBT9623_03953</name>
</gene>
<evidence type="ECO:0000313" key="6">
    <source>
        <dbReference type="Proteomes" id="UP000679725"/>
    </source>
</evidence>
<evidence type="ECO:0000313" key="5">
    <source>
        <dbReference type="EMBL" id="CAG5072014.1"/>
    </source>
</evidence>